<comment type="caution">
    <text evidence="10">The sequence shown here is derived from an EMBL/GenBank/DDBJ whole genome shotgun (WGS) entry which is preliminary data.</text>
</comment>
<dbReference type="InterPro" id="IPR036366">
    <property type="entry name" value="PGBDSf"/>
</dbReference>
<keyword evidence="3" id="KW-0808">Transferase</keyword>
<dbReference type="PROSITE" id="PS52029">
    <property type="entry name" value="LD_TPASE"/>
    <property type="match status" value="1"/>
</dbReference>
<gene>
    <name evidence="10" type="ORF">GRI58_07210</name>
</gene>
<feature type="active site" description="Proton donor/acceptor" evidence="7">
    <location>
        <position position="385"/>
    </location>
</feature>
<dbReference type="Gene3D" id="2.40.440.10">
    <property type="entry name" value="L,D-transpeptidase catalytic domain-like"/>
    <property type="match status" value="1"/>
</dbReference>
<organism evidence="10 11">
    <name type="scientific">Qipengyuania algicida</name>
    <dbReference type="NCBI Taxonomy" id="1836209"/>
    <lineage>
        <taxon>Bacteria</taxon>
        <taxon>Pseudomonadati</taxon>
        <taxon>Pseudomonadota</taxon>
        <taxon>Alphaproteobacteria</taxon>
        <taxon>Sphingomonadales</taxon>
        <taxon>Erythrobacteraceae</taxon>
        <taxon>Qipengyuania</taxon>
    </lineage>
</organism>
<dbReference type="InterPro" id="IPR002477">
    <property type="entry name" value="Peptidoglycan-bd-like"/>
</dbReference>
<dbReference type="InterPro" id="IPR038063">
    <property type="entry name" value="Transpep_catalytic_dom"/>
</dbReference>
<evidence type="ECO:0000256" key="3">
    <source>
        <dbReference type="ARBA" id="ARBA00022679"/>
    </source>
</evidence>
<feature type="compositionally biased region" description="Low complexity" evidence="8">
    <location>
        <begin position="219"/>
        <end position="237"/>
    </location>
</feature>
<evidence type="ECO:0000256" key="6">
    <source>
        <dbReference type="ARBA" id="ARBA00023316"/>
    </source>
</evidence>
<evidence type="ECO:0000259" key="9">
    <source>
        <dbReference type="PROSITE" id="PS52029"/>
    </source>
</evidence>
<dbReference type="GO" id="GO:0018104">
    <property type="term" value="P:peptidoglycan-protein cross-linking"/>
    <property type="evidence" value="ECO:0007669"/>
    <property type="project" value="TreeGrafter"/>
</dbReference>
<evidence type="ECO:0000256" key="5">
    <source>
        <dbReference type="ARBA" id="ARBA00022984"/>
    </source>
</evidence>
<dbReference type="CDD" id="cd16913">
    <property type="entry name" value="YkuD_like"/>
    <property type="match status" value="1"/>
</dbReference>
<feature type="region of interest" description="Disordered" evidence="8">
    <location>
        <begin position="204"/>
        <end position="240"/>
    </location>
</feature>
<name>A0A845ANQ5_9SPHN</name>
<evidence type="ECO:0000256" key="1">
    <source>
        <dbReference type="ARBA" id="ARBA00004752"/>
    </source>
</evidence>
<dbReference type="GO" id="GO:0008360">
    <property type="term" value="P:regulation of cell shape"/>
    <property type="evidence" value="ECO:0007669"/>
    <property type="project" value="UniProtKB-UniRule"/>
</dbReference>
<dbReference type="PANTHER" id="PTHR30582:SF30">
    <property type="entry name" value="BLR4375 PROTEIN"/>
    <property type="match status" value="1"/>
</dbReference>
<comment type="similarity">
    <text evidence="2">Belongs to the YkuD family.</text>
</comment>
<dbReference type="OrthoDB" id="9787225at2"/>
<evidence type="ECO:0000256" key="7">
    <source>
        <dbReference type="PROSITE-ProRule" id="PRU01373"/>
    </source>
</evidence>
<keyword evidence="5 7" id="KW-0573">Peptidoglycan synthesis</keyword>
<dbReference type="SUPFAM" id="SSF141523">
    <property type="entry name" value="L,D-transpeptidase catalytic domain-like"/>
    <property type="match status" value="1"/>
</dbReference>
<dbReference type="InterPro" id="IPR005490">
    <property type="entry name" value="LD_TPept_cat_dom"/>
</dbReference>
<sequence>MRHAIAAISVLALSACGMNGTDRYKDEKSAGASPTASSTVSLASQIGYQPFSVSNLADTMASNDAASYANAAGMTPTENTDPDFIPDSQKRPIMQTQVVLDRQGFGPGVIDGKMGMSTHNALRGFQEARGLPVTGELDQATKEAVAQWNKIPATRVVTIPASWGQIDYRLIPDSPEAQAKMTRLGYTSLDEKLAERFHTTLDILKSLNPGGRPAGAGGSSVASPMPTPSPSSSSSGSATADAKPVASYFSAGQRIRVPNIGADRIAPDAVSNSDWQKTLASLGVGTDQPKAAKIVVSKSKDTLKVYGVNGKLIAEFTDSSGSSHDPLPIGDWKIKGVDHDPSFSFNPDLLWDVPDSESKQQLPPGPNGPVGVVWIALSKPHYGIHGTPDPQLIGRTQSHGCVRLTNWDAARLAQMVSTKTEVKFVA</sequence>
<dbReference type="Pfam" id="PF03734">
    <property type="entry name" value="YkuD"/>
    <property type="match status" value="1"/>
</dbReference>
<dbReference type="UniPathway" id="UPA00219"/>
<dbReference type="PANTHER" id="PTHR30582">
    <property type="entry name" value="L,D-TRANSPEPTIDASE"/>
    <property type="match status" value="1"/>
</dbReference>
<feature type="active site" description="Nucleophile" evidence="7">
    <location>
        <position position="401"/>
    </location>
</feature>
<dbReference type="Gene3D" id="1.10.101.10">
    <property type="entry name" value="PGBD-like superfamily/PGBD"/>
    <property type="match status" value="1"/>
</dbReference>
<comment type="pathway">
    <text evidence="1 7">Cell wall biogenesis; peptidoglycan biosynthesis.</text>
</comment>
<dbReference type="GO" id="GO:0005576">
    <property type="term" value="C:extracellular region"/>
    <property type="evidence" value="ECO:0007669"/>
    <property type="project" value="TreeGrafter"/>
</dbReference>
<keyword evidence="6 7" id="KW-0961">Cell wall biogenesis/degradation</keyword>
<dbReference type="GO" id="GO:0071972">
    <property type="term" value="F:peptidoglycan L,D-transpeptidase activity"/>
    <property type="evidence" value="ECO:0007669"/>
    <property type="project" value="TreeGrafter"/>
</dbReference>
<accession>A0A845ANQ5</accession>
<dbReference type="Pfam" id="PF01471">
    <property type="entry name" value="PG_binding_1"/>
    <property type="match status" value="1"/>
</dbReference>
<dbReference type="SUPFAM" id="SSF47090">
    <property type="entry name" value="PGBD-like"/>
    <property type="match status" value="1"/>
</dbReference>
<evidence type="ECO:0000256" key="8">
    <source>
        <dbReference type="SAM" id="MobiDB-lite"/>
    </source>
</evidence>
<dbReference type="Proteomes" id="UP000439780">
    <property type="component" value="Unassembled WGS sequence"/>
</dbReference>
<protein>
    <submittedName>
        <fullName evidence="10">L,D-transpeptidase family protein</fullName>
    </submittedName>
</protein>
<evidence type="ECO:0000313" key="10">
    <source>
        <dbReference type="EMBL" id="MXP28608.1"/>
    </source>
</evidence>
<keyword evidence="11" id="KW-1185">Reference proteome</keyword>
<dbReference type="PROSITE" id="PS51257">
    <property type="entry name" value="PROKAR_LIPOPROTEIN"/>
    <property type="match status" value="1"/>
</dbReference>
<dbReference type="InterPro" id="IPR050979">
    <property type="entry name" value="LD-transpeptidase"/>
</dbReference>
<dbReference type="GO" id="GO:0071555">
    <property type="term" value="P:cell wall organization"/>
    <property type="evidence" value="ECO:0007669"/>
    <property type="project" value="UniProtKB-UniRule"/>
</dbReference>
<dbReference type="InterPro" id="IPR036365">
    <property type="entry name" value="PGBD-like_sf"/>
</dbReference>
<evidence type="ECO:0000313" key="11">
    <source>
        <dbReference type="Proteomes" id="UP000439780"/>
    </source>
</evidence>
<dbReference type="AlphaFoldDB" id="A0A845ANQ5"/>
<feature type="domain" description="L,D-TPase catalytic" evidence="9">
    <location>
        <begin position="292"/>
        <end position="425"/>
    </location>
</feature>
<proteinExistence type="inferred from homology"/>
<keyword evidence="4 7" id="KW-0133">Cell shape</keyword>
<reference evidence="10 11" key="1">
    <citation type="submission" date="2019-12" db="EMBL/GenBank/DDBJ databases">
        <title>Genomic-based taxomic classification of the family Erythrobacteraceae.</title>
        <authorList>
            <person name="Xu L."/>
        </authorList>
    </citation>
    <scope>NUCLEOTIDE SEQUENCE [LARGE SCALE GENOMIC DNA]</scope>
    <source>
        <strain evidence="10 11">KEMB 9005-328</strain>
    </source>
</reference>
<evidence type="ECO:0000256" key="4">
    <source>
        <dbReference type="ARBA" id="ARBA00022960"/>
    </source>
</evidence>
<dbReference type="GO" id="GO:0016740">
    <property type="term" value="F:transferase activity"/>
    <property type="evidence" value="ECO:0007669"/>
    <property type="project" value="UniProtKB-KW"/>
</dbReference>
<dbReference type="EMBL" id="WTYA01000004">
    <property type="protein sequence ID" value="MXP28608.1"/>
    <property type="molecule type" value="Genomic_DNA"/>
</dbReference>
<evidence type="ECO:0000256" key="2">
    <source>
        <dbReference type="ARBA" id="ARBA00005992"/>
    </source>
</evidence>